<dbReference type="FunFam" id="3.40.50.300:FF:000032">
    <property type="entry name" value="Export ABC transporter ATP-binding protein"/>
    <property type="match status" value="1"/>
</dbReference>
<evidence type="ECO:0000256" key="7">
    <source>
        <dbReference type="ARBA" id="ARBA00022989"/>
    </source>
</evidence>
<evidence type="ECO:0000256" key="10">
    <source>
        <dbReference type="SAM" id="Phobius"/>
    </source>
</evidence>
<dbReference type="Pfam" id="PF00005">
    <property type="entry name" value="ABC_tran"/>
    <property type="match status" value="1"/>
</dbReference>
<organism evidence="12 14">
    <name type="scientific">Catenibacterium mitsuokai</name>
    <dbReference type="NCBI Taxonomy" id="100886"/>
    <lineage>
        <taxon>Bacteria</taxon>
        <taxon>Bacillati</taxon>
        <taxon>Bacillota</taxon>
        <taxon>Erysipelotrichia</taxon>
        <taxon>Erysipelotrichales</taxon>
        <taxon>Coprobacillaceae</taxon>
        <taxon>Catenibacterium</taxon>
    </lineage>
</organism>
<gene>
    <name evidence="12" type="ORF">KSV97_06400</name>
    <name evidence="13" type="ORF">KSW06_06350</name>
</gene>
<evidence type="ECO:0000256" key="1">
    <source>
        <dbReference type="ARBA" id="ARBA00004429"/>
    </source>
</evidence>
<keyword evidence="7 10" id="KW-1133">Transmembrane helix</keyword>
<dbReference type="CDD" id="cd03255">
    <property type="entry name" value="ABC_MJ0796_LolCDE_FtsE"/>
    <property type="match status" value="1"/>
</dbReference>
<dbReference type="AlphaFoldDB" id="A0AAW4MYH9"/>
<dbReference type="GO" id="GO:0005524">
    <property type="term" value="F:ATP binding"/>
    <property type="evidence" value="ECO:0007669"/>
    <property type="project" value="UniProtKB-KW"/>
</dbReference>
<evidence type="ECO:0000256" key="9">
    <source>
        <dbReference type="ARBA" id="ARBA00038388"/>
    </source>
</evidence>
<protein>
    <submittedName>
        <fullName evidence="12">ATP-binding cassette domain-containing protein</fullName>
    </submittedName>
</protein>
<evidence type="ECO:0000313" key="13">
    <source>
        <dbReference type="EMBL" id="MBV3392874.1"/>
    </source>
</evidence>
<dbReference type="GO" id="GO:0098796">
    <property type="term" value="C:membrane protein complex"/>
    <property type="evidence" value="ECO:0007669"/>
    <property type="project" value="UniProtKB-ARBA"/>
</dbReference>
<dbReference type="PANTHER" id="PTHR42798">
    <property type="entry name" value="LIPOPROTEIN-RELEASING SYSTEM ATP-BINDING PROTEIN LOLD"/>
    <property type="match status" value="1"/>
</dbReference>
<dbReference type="RefSeq" id="WP_217747678.1">
    <property type="nucleotide sequence ID" value="NZ_JAHOEB010000032.1"/>
</dbReference>
<evidence type="ECO:0000256" key="5">
    <source>
        <dbReference type="ARBA" id="ARBA00022741"/>
    </source>
</evidence>
<keyword evidence="3" id="KW-1003">Cell membrane</keyword>
<dbReference type="EMBL" id="JAHOEL010000033">
    <property type="protein sequence ID" value="MBV3392874.1"/>
    <property type="molecule type" value="Genomic_DNA"/>
</dbReference>
<dbReference type="PANTHER" id="PTHR42798:SF6">
    <property type="entry name" value="CELL DIVISION ATP-BINDING PROTEIN FTSE"/>
    <property type="match status" value="1"/>
</dbReference>
<dbReference type="SMART" id="SM00382">
    <property type="entry name" value="AAA"/>
    <property type="match status" value="1"/>
</dbReference>
<feature type="transmembrane region" description="Helical" evidence="10">
    <location>
        <begin position="263"/>
        <end position="290"/>
    </location>
</feature>
<reference evidence="12 15" key="1">
    <citation type="submission" date="2021-06" db="EMBL/GenBank/DDBJ databases">
        <title>Collection of gut derived symbiotic bacterial strains cultured from healthy donors.</title>
        <authorList>
            <person name="Lin H."/>
            <person name="Littmann E."/>
            <person name="Pamer E.G."/>
        </authorList>
    </citation>
    <scope>NUCLEOTIDE SEQUENCE</scope>
    <source>
        <strain evidence="13 15">MSK.21.70</strain>
        <strain evidence="12">MSK.21.82</strain>
    </source>
</reference>
<feature type="transmembrane region" description="Helical" evidence="10">
    <location>
        <begin position="999"/>
        <end position="1022"/>
    </location>
</feature>
<dbReference type="Proteomes" id="UP001197492">
    <property type="component" value="Unassembled WGS sequence"/>
</dbReference>
<dbReference type="GO" id="GO:0022857">
    <property type="term" value="F:transmembrane transporter activity"/>
    <property type="evidence" value="ECO:0007669"/>
    <property type="project" value="UniProtKB-ARBA"/>
</dbReference>
<evidence type="ECO:0000256" key="3">
    <source>
        <dbReference type="ARBA" id="ARBA00022475"/>
    </source>
</evidence>
<evidence type="ECO:0000256" key="8">
    <source>
        <dbReference type="ARBA" id="ARBA00023136"/>
    </source>
</evidence>
<keyword evidence="5" id="KW-0547">Nucleotide-binding</keyword>
<dbReference type="InterPro" id="IPR003439">
    <property type="entry name" value="ABC_transporter-like_ATP-bd"/>
</dbReference>
<keyword evidence="15" id="KW-1185">Reference proteome</keyword>
<feature type="domain" description="ABC transporter" evidence="11">
    <location>
        <begin position="2"/>
        <end position="240"/>
    </location>
</feature>
<feature type="transmembrane region" description="Helical" evidence="10">
    <location>
        <begin position="962"/>
        <end position="987"/>
    </location>
</feature>
<keyword evidence="4 10" id="KW-0812">Transmembrane</keyword>
<dbReference type="GO" id="GO:0016887">
    <property type="term" value="F:ATP hydrolysis activity"/>
    <property type="evidence" value="ECO:0007669"/>
    <property type="project" value="InterPro"/>
</dbReference>
<name>A0AAW4MYH9_9FIRM</name>
<keyword evidence="2" id="KW-0813">Transport</keyword>
<evidence type="ECO:0000256" key="2">
    <source>
        <dbReference type="ARBA" id="ARBA00022448"/>
    </source>
</evidence>
<sequence length="1039" mass="115736">MLTIKDVCKQYHTGELTQTALDHVSLCLRDNEFVAILGPSGSGKTTLLNVIGGLDQYDSGDLIINGISTKQYKDKDWDSYRNHTIGFIFQSYNLIPHQTILANVELALTISGVSREERTRRAKRALTQVGLGEQFHKLPNQLSGGQMQRVAIARALVNDPDILLADEPTGALDSETSIQVMDLLKQVAKEKLVVMVTHNPELAHMYANRIVNLKDGVIVSDSNPVSFKEEKPVHKNLGKTSMNFLTALMLSFNNLKTKKARTILTSFAGSIGIIGIALILSISTGVNAYISSIEKETLSEYPLSIQSTGIDMSAMMGEPLKKNNSEVKVVDMMENMFSKIGSNDLKNLKAYIEEHKEINNYARAVEYDYGISPQIYANDQYGIRQVNPDATMKKLGMETSSNSMMSSMMNTNVFYSLPSHASLYDDQYDVKAGHWPKNKNECVLVLSKKGAISDFMLYTLGLRDPAQLDRMLKAFSEEKNIKVTTGKQGYRYNDLLGITFKVVNASSYYQYDDTYKVYKDKSNDTNYINSLVQNGSDLKIVGVVQPKESTNASMLAMGIYYPYSLATSTIKDASNSQIVKAQLENKNINVITGQSFNDQSQKSFDLSSMFQVDNNALKNAFQFDTSKVNMSMPQIDLSSILSQIKIDISQSDASLFMSTISSGYNDYLKEHPLKEAENLNEVVQKYLQSKRASDIIKKGIDDAIKENGEIKITEEQMQKIMKNVADDFSDYAKEDINSFTLGLQNSMMNYLNSQDSKQVINQFINKAIKDNHLEEQLNTIMAGYMQNVSKQLSTSLSQAFTFNPDIFKQAIKMNRDSTDMTELMKSMMNTEQTSYDNNLKKFGYCDFDNPNSISIFPQDFEKKQSVLNYLDHYNEKMKKIDEDKVITYTDVVGTLMSSVTDIVDVISYVLIAFVGISLVVSSIMIGVITYISVLERKKEIGILRAIGASKHNISQVFNAETFIIGLLSGLMGIGITLLLLIPTNIIIHNVSNQTSINAMLPVGGAVVLILLSIGLTLLGGLIPSRKAAKEDPVKALRTD</sequence>
<evidence type="ECO:0000259" key="11">
    <source>
        <dbReference type="PROSITE" id="PS50893"/>
    </source>
</evidence>
<dbReference type="PROSITE" id="PS50893">
    <property type="entry name" value="ABC_TRANSPORTER_2"/>
    <property type="match status" value="1"/>
</dbReference>
<dbReference type="InterPro" id="IPR017911">
    <property type="entry name" value="MacB-like_ATP-bd"/>
</dbReference>
<dbReference type="GO" id="GO:0005886">
    <property type="term" value="C:plasma membrane"/>
    <property type="evidence" value="ECO:0007669"/>
    <property type="project" value="UniProtKB-SubCell"/>
</dbReference>
<dbReference type="EMBL" id="JAHOEF010000034">
    <property type="protein sequence ID" value="MBV3382854.1"/>
    <property type="molecule type" value="Genomic_DNA"/>
</dbReference>
<comment type="subcellular location">
    <subcellularLocation>
        <location evidence="1">Cell inner membrane</location>
        <topology evidence="1">Multi-pass membrane protein</topology>
    </subcellularLocation>
</comment>
<dbReference type="InterPro" id="IPR003838">
    <property type="entry name" value="ABC3_permease_C"/>
</dbReference>
<evidence type="ECO:0000313" key="12">
    <source>
        <dbReference type="EMBL" id="MBV3382854.1"/>
    </source>
</evidence>
<accession>A0AAW4MYH9</accession>
<evidence type="ECO:0000313" key="14">
    <source>
        <dbReference type="Proteomes" id="UP001196408"/>
    </source>
</evidence>
<dbReference type="Pfam" id="PF02687">
    <property type="entry name" value="FtsX"/>
    <property type="match status" value="1"/>
</dbReference>
<comment type="similarity">
    <text evidence="9">Belongs to the ABC transporter superfamily. Macrolide exporter (TC 3.A.1.122) family.</text>
</comment>
<evidence type="ECO:0000256" key="6">
    <source>
        <dbReference type="ARBA" id="ARBA00022840"/>
    </source>
</evidence>
<dbReference type="PROSITE" id="PS00211">
    <property type="entry name" value="ABC_TRANSPORTER_1"/>
    <property type="match status" value="1"/>
</dbReference>
<evidence type="ECO:0000313" key="15">
    <source>
        <dbReference type="Proteomes" id="UP001197492"/>
    </source>
</evidence>
<evidence type="ECO:0000256" key="4">
    <source>
        <dbReference type="ARBA" id="ARBA00022692"/>
    </source>
</evidence>
<keyword evidence="6 12" id="KW-0067">ATP-binding</keyword>
<dbReference type="InterPro" id="IPR017871">
    <property type="entry name" value="ABC_transporter-like_CS"/>
</dbReference>
<dbReference type="InterPro" id="IPR003593">
    <property type="entry name" value="AAA+_ATPase"/>
</dbReference>
<comment type="caution">
    <text evidence="12">The sequence shown here is derived from an EMBL/GenBank/DDBJ whole genome shotgun (WGS) entry which is preliminary data.</text>
</comment>
<feature type="transmembrane region" description="Helical" evidence="10">
    <location>
        <begin position="905"/>
        <end position="934"/>
    </location>
</feature>
<dbReference type="Proteomes" id="UP001196408">
    <property type="component" value="Unassembled WGS sequence"/>
</dbReference>
<keyword evidence="8 10" id="KW-0472">Membrane</keyword>
<proteinExistence type="inferred from homology"/>